<protein>
    <submittedName>
        <fullName evidence="2">Uncharacterized protein</fullName>
    </submittedName>
</protein>
<dbReference type="Proteomes" id="UP000244184">
    <property type="component" value="Unassembled WGS sequence"/>
</dbReference>
<feature type="transmembrane region" description="Helical" evidence="1">
    <location>
        <begin position="340"/>
        <end position="357"/>
    </location>
</feature>
<feature type="transmembrane region" description="Helical" evidence="1">
    <location>
        <begin position="86"/>
        <end position="105"/>
    </location>
</feature>
<feature type="transmembrane region" description="Helical" evidence="1">
    <location>
        <begin position="114"/>
        <end position="132"/>
    </location>
</feature>
<feature type="transmembrane region" description="Helical" evidence="1">
    <location>
        <begin position="244"/>
        <end position="261"/>
    </location>
</feature>
<evidence type="ECO:0000256" key="1">
    <source>
        <dbReference type="SAM" id="Phobius"/>
    </source>
</evidence>
<dbReference type="RefSeq" id="WP_108530891.1">
    <property type="nucleotide sequence ID" value="NZ_PYHP01000019.1"/>
</dbReference>
<evidence type="ECO:0000313" key="2">
    <source>
        <dbReference type="EMBL" id="PUA39900.1"/>
    </source>
</evidence>
<feature type="transmembrane region" description="Helical" evidence="1">
    <location>
        <begin position="138"/>
        <end position="156"/>
    </location>
</feature>
<sequence length="641" mass="74391">MKNIESFLEERKLLIRNAFLLTLFCLNIAWFIKLGFHSLMGDDIGAWRFYQGKGLLESVFSAGDGKFRPVLNLFQYWLFSVFDVNYQAFFIINILFNFVIVYFLYKIIFQITKLDIIAFLASAIYITSRFSYYNILQVYGFMEALCLFFLLIMIYYSIKLYKDFKWYYIHIICAFNFLIVFTHERYIVLVPALCLLVFFHPELWKKKIWLLPAIILPTLLNYAVKKWLFSSGFLIGTGGSTINFDIKLVATFVAAGLANMFGFNAGPTYLNGIDIFRVNSFVNISVGIVTIIVLYFFGIVFFKAYKTKNVFFFRISLIFIVLFFSLMLAASITIRQELRWLYAPFIVFIIFFSYVLSKISLNKMKTCLLIIICFFIFSNDYYYKKHIGNVFFVYSQQIADSAYKETIGRYGESLADYKVYIQKHRELNWPLGGSMFFQPYLGSNFKVNYYDNLNEILTNEIENEKFVVYSFDFNNRKLIDVTNQVKLNILLKNRTVFYDFLANLDHGNVNPKNGKLDTPNGEGGFPMTWDNIGKSLTLISPYKYEYANIQLSNESKSLLITAYLPLEESDGARLYVEVEDSGKIERVSQTDLKPGKDNFVNLQVDLSSYSGKKVNISFGVESPSGDQMADWIALSKLLLVN</sequence>
<name>A0A2T6G6W8_9BACL</name>
<proteinExistence type="predicted"/>
<feature type="transmembrane region" description="Helical" evidence="1">
    <location>
        <begin position="208"/>
        <end position="224"/>
    </location>
</feature>
<reference evidence="2 3" key="1">
    <citation type="submission" date="2018-03" db="EMBL/GenBank/DDBJ databases">
        <title>Genome sequence of Paenibacillus elgii strain AC13 an antimicrobial compound producing bacteria.</title>
        <authorList>
            <person name="Kurokawa A.S."/>
            <person name="Araujo J.F."/>
            <person name="Costa R.A."/>
            <person name="Ortega D.B."/>
            <person name="Pires A.S."/>
            <person name="Pappas G.J.Jr."/>
            <person name="Franco O.L."/>
            <person name="Barreto C."/>
            <person name="Magalhaes B.S."/>
            <person name="Kruger R.H."/>
        </authorList>
    </citation>
    <scope>NUCLEOTIDE SEQUENCE [LARGE SCALE GENOMIC DNA]</scope>
    <source>
        <strain evidence="2 3">AC13</strain>
    </source>
</reference>
<feature type="transmembrane region" description="Helical" evidence="1">
    <location>
        <begin position="281"/>
        <end position="302"/>
    </location>
</feature>
<comment type="caution">
    <text evidence="2">The sequence shown here is derived from an EMBL/GenBank/DDBJ whole genome shotgun (WGS) entry which is preliminary data.</text>
</comment>
<dbReference type="EMBL" id="PYHP01000019">
    <property type="protein sequence ID" value="PUA39900.1"/>
    <property type="molecule type" value="Genomic_DNA"/>
</dbReference>
<keyword evidence="1" id="KW-0812">Transmembrane</keyword>
<evidence type="ECO:0000313" key="3">
    <source>
        <dbReference type="Proteomes" id="UP000244184"/>
    </source>
</evidence>
<organism evidence="2 3">
    <name type="scientific">Paenibacillus elgii</name>
    <dbReference type="NCBI Taxonomy" id="189691"/>
    <lineage>
        <taxon>Bacteria</taxon>
        <taxon>Bacillati</taxon>
        <taxon>Bacillota</taxon>
        <taxon>Bacilli</taxon>
        <taxon>Bacillales</taxon>
        <taxon>Paenibacillaceae</taxon>
        <taxon>Paenibacillus</taxon>
    </lineage>
</organism>
<gene>
    <name evidence="2" type="ORF">C8Z91_07500</name>
</gene>
<feature type="transmembrane region" description="Helical" evidence="1">
    <location>
        <begin position="311"/>
        <end position="334"/>
    </location>
</feature>
<keyword evidence="1" id="KW-0472">Membrane</keyword>
<feature type="transmembrane region" description="Helical" evidence="1">
    <location>
        <begin position="366"/>
        <end position="383"/>
    </location>
</feature>
<feature type="transmembrane region" description="Helical" evidence="1">
    <location>
        <begin position="12"/>
        <end position="32"/>
    </location>
</feature>
<keyword evidence="1" id="KW-1133">Transmembrane helix</keyword>
<accession>A0A2T6G6W8</accession>
<dbReference type="AlphaFoldDB" id="A0A2T6G6W8"/>
<feature type="transmembrane region" description="Helical" evidence="1">
    <location>
        <begin position="168"/>
        <end position="188"/>
    </location>
</feature>